<dbReference type="EMBL" id="AP018042">
    <property type="protein sequence ID" value="BAX80331.1"/>
    <property type="molecule type" value="Genomic_DNA"/>
</dbReference>
<proteinExistence type="predicted"/>
<dbReference type="PANTHER" id="PTHR37694:SF1">
    <property type="entry name" value="SLR8022 PROTEIN"/>
    <property type="match status" value="1"/>
</dbReference>
<accession>A0A1Y1CM44</accession>
<sequence>MEIRKIFETEAFINNHGVEARKFYQNEHMMMIHLNLKPGDVISKHAAPLDICFLVLEGQGIVQIGDESKEVEANTLIESPANAGHGWRNESDATLRILVIKTPNPAWLKNK</sequence>
<dbReference type="SUPFAM" id="SSF51182">
    <property type="entry name" value="RmlC-like cupins"/>
    <property type="match status" value="1"/>
</dbReference>
<dbReference type="OrthoDB" id="1074360at2"/>
<dbReference type="KEGG" id="mbas:ALGA_1973"/>
<dbReference type="Pfam" id="PF07883">
    <property type="entry name" value="Cupin_2"/>
    <property type="match status" value="1"/>
</dbReference>
<reference evidence="2 3" key="1">
    <citation type="journal article" date="2018" name="Mar. Genomics">
        <title>Complete genome sequence of Marinifilaceae bacterium strain SPP2, isolated from the Antarctic marine sediment.</title>
        <authorList>
            <person name="Watanabe M."/>
            <person name="Kojima H."/>
            <person name="Fukui M."/>
        </authorList>
    </citation>
    <scope>NUCLEOTIDE SEQUENCE [LARGE SCALE GENOMIC DNA]</scope>
    <source>
        <strain evidence="2 3">SPP2</strain>
    </source>
</reference>
<evidence type="ECO:0000313" key="3">
    <source>
        <dbReference type="Proteomes" id="UP000218267"/>
    </source>
</evidence>
<reference evidence="3" key="2">
    <citation type="journal article" date="2020" name="Antonie Van Leeuwenhoek">
        <title>Labilibaculum antarcticum sp. nov., a novel facultative anaerobic, psychrotorelant bacterium isolated from marine sediment of Antarctica.</title>
        <authorList>
            <person name="Watanabe M."/>
            <person name="Kojima H."/>
            <person name="Fukui M."/>
        </authorList>
    </citation>
    <scope>NUCLEOTIDE SEQUENCE [LARGE SCALE GENOMIC DNA]</scope>
    <source>
        <strain evidence="3">SPP2</strain>
    </source>
</reference>
<dbReference type="Gene3D" id="2.60.120.10">
    <property type="entry name" value="Jelly Rolls"/>
    <property type="match status" value="1"/>
</dbReference>
<dbReference type="InterPro" id="IPR011051">
    <property type="entry name" value="RmlC_Cupin_sf"/>
</dbReference>
<dbReference type="RefSeq" id="WP_096429190.1">
    <property type="nucleotide sequence ID" value="NZ_AP018042.1"/>
</dbReference>
<name>A0A1Y1CM44_9BACT</name>
<keyword evidence="3" id="KW-1185">Reference proteome</keyword>
<organism evidence="2 3">
    <name type="scientific">Labilibaculum antarcticum</name>
    <dbReference type="NCBI Taxonomy" id="1717717"/>
    <lineage>
        <taxon>Bacteria</taxon>
        <taxon>Pseudomonadati</taxon>
        <taxon>Bacteroidota</taxon>
        <taxon>Bacteroidia</taxon>
        <taxon>Marinilabiliales</taxon>
        <taxon>Marinifilaceae</taxon>
        <taxon>Labilibaculum</taxon>
    </lineage>
</organism>
<protein>
    <submittedName>
        <fullName evidence="2">Cupin</fullName>
    </submittedName>
</protein>
<dbReference type="AlphaFoldDB" id="A0A1Y1CM44"/>
<dbReference type="InterPro" id="IPR013096">
    <property type="entry name" value="Cupin_2"/>
</dbReference>
<dbReference type="InterPro" id="IPR014710">
    <property type="entry name" value="RmlC-like_jellyroll"/>
</dbReference>
<dbReference type="CDD" id="cd06984">
    <property type="entry name" value="cupin_Moth_1897"/>
    <property type="match status" value="1"/>
</dbReference>
<feature type="domain" description="Cupin type-2" evidence="1">
    <location>
        <begin position="34"/>
        <end position="100"/>
    </location>
</feature>
<dbReference type="PANTHER" id="PTHR37694">
    <property type="entry name" value="SLR8022 PROTEIN"/>
    <property type="match status" value="1"/>
</dbReference>
<evidence type="ECO:0000313" key="2">
    <source>
        <dbReference type="EMBL" id="BAX80331.1"/>
    </source>
</evidence>
<evidence type="ECO:0000259" key="1">
    <source>
        <dbReference type="Pfam" id="PF07883"/>
    </source>
</evidence>
<dbReference type="Proteomes" id="UP000218267">
    <property type="component" value="Chromosome"/>
</dbReference>
<gene>
    <name evidence="2" type="ORF">ALGA_1973</name>
</gene>